<dbReference type="InterPro" id="IPR011059">
    <property type="entry name" value="Metal-dep_hydrolase_composite"/>
</dbReference>
<dbReference type="SUPFAM" id="SSF51338">
    <property type="entry name" value="Composite domain of metallo-dependent hydrolases"/>
    <property type="match status" value="1"/>
</dbReference>
<name>A0ABS2IFF2_9GAMM</name>
<dbReference type="Pfam" id="PF07969">
    <property type="entry name" value="Amidohydro_3"/>
    <property type="match status" value="1"/>
</dbReference>
<dbReference type="PANTHER" id="PTHR11647:SF1">
    <property type="entry name" value="COLLAPSIN RESPONSE MEDIATOR PROTEIN"/>
    <property type="match status" value="1"/>
</dbReference>
<proteinExistence type="predicted"/>
<keyword evidence="3" id="KW-1185">Reference proteome</keyword>
<gene>
    <name evidence="2" type="ORF">JQX08_08010</name>
</gene>
<dbReference type="InterPro" id="IPR013108">
    <property type="entry name" value="Amidohydro_3"/>
</dbReference>
<evidence type="ECO:0000313" key="2">
    <source>
        <dbReference type="EMBL" id="MBM7060652.1"/>
    </source>
</evidence>
<organism evidence="2 3">
    <name type="scientific">Zestomonas insulae</name>
    <dbReference type="NCBI Taxonomy" id="2809017"/>
    <lineage>
        <taxon>Bacteria</taxon>
        <taxon>Pseudomonadati</taxon>
        <taxon>Pseudomonadota</taxon>
        <taxon>Gammaproteobacteria</taxon>
        <taxon>Pseudomonadales</taxon>
        <taxon>Pseudomonadaceae</taxon>
        <taxon>Zestomonas</taxon>
    </lineage>
</organism>
<feature type="domain" description="Amidohydrolase 3" evidence="1">
    <location>
        <begin position="46"/>
        <end position="199"/>
    </location>
</feature>
<dbReference type="Gene3D" id="2.30.40.10">
    <property type="entry name" value="Urease, subunit C, domain 1"/>
    <property type="match status" value="1"/>
</dbReference>
<dbReference type="Proteomes" id="UP000717995">
    <property type="component" value="Unassembled WGS sequence"/>
</dbReference>
<dbReference type="SUPFAM" id="SSF51556">
    <property type="entry name" value="Metallo-dependent hydrolases"/>
    <property type="match status" value="1"/>
</dbReference>
<accession>A0ABS2IFF2</accession>
<dbReference type="PANTHER" id="PTHR11647">
    <property type="entry name" value="HYDRANTOINASE/DIHYDROPYRIMIDINASE FAMILY MEMBER"/>
    <property type="match status" value="1"/>
</dbReference>
<dbReference type="InterPro" id="IPR050378">
    <property type="entry name" value="Metallo-dep_Hydrolases_sf"/>
</dbReference>
<sequence>MFDILIKNGVFFDGTGAPGAPRHVGIRQGQVATISAEPLDESGCERIIDAAGCWVTPGFIDMHTHYDAELVAAPALKESVRHGVTTVMIGSCSISMVLSAPEDCSDLFTRVESVPREHVLPLLQARKHWRSADEYVAFLRQHPLGPNISSFLGHSDLRVAVLGLARSVDAGVTPSEAELQRMEQLLEEAMDAGLIGLSSMTNPWDKLDGDRQRSKSLPSVYSSWREYARLNRVLRRRGRIHQGAPNLVTKLNLFAYLWESMGLWRKPLKTTLITLMDVKTDPWLARILGPLTRFINRVTRADFRWQTLPVPFVTYADGMEFVVFEEFPAGEAALHLASQDLRSELFQDESYRRQFRQEVDKRFGPRVWHRDFNDAWIVQCPDPSLVGHSIGELASTRGMHPGDLFLDLLVEHGSRLRWRTLIANHRPEVVEKLVAEPSTLIGFADSGAHIRNMAFYNFGVRLLKLVQNSIQRGQPAMPLETAIWRLTGELGNWFNVDAGVLAVGKRADLVVIDPQQLDERLAAYHEAPMDGFGELQRMVNRGDAVRQVLINGRLAYEHGEFAADLGEQRGYGQFLPALNA</sequence>
<evidence type="ECO:0000313" key="3">
    <source>
        <dbReference type="Proteomes" id="UP000717995"/>
    </source>
</evidence>
<dbReference type="RefSeq" id="WP_204915765.1">
    <property type="nucleotide sequence ID" value="NZ_JAFEUP010000002.1"/>
</dbReference>
<reference evidence="2 3" key="1">
    <citation type="submission" date="2021-02" db="EMBL/GenBank/DDBJ databases">
        <authorList>
            <person name="Lee D.-H."/>
        </authorList>
    </citation>
    <scope>NUCLEOTIDE SEQUENCE [LARGE SCALE GENOMIC DNA]</scope>
    <source>
        <strain evidence="2 3">UL073</strain>
    </source>
</reference>
<dbReference type="InterPro" id="IPR032466">
    <property type="entry name" value="Metal_Hydrolase"/>
</dbReference>
<protein>
    <submittedName>
        <fullName evidence="2">Amidohydrolase family protein</fullName>
    </submittedName>
</protein>
<comment type="caution">
    <text evidence="2">The sequence shown here is derived from an EMBL/GenBank/DDBJ whole genome shotgun (WGS) entry which is preliminary data.</text>
</comment>
<dbReference type="EMBL" id="JAFEUP010000002">
    <property type="protein sequence ID" value="MBM7060652.1"/>
    <property type="molecule type" value="Genomic_DNA"/>
</dbReference>
<dbReference type="Gene3D" id="3.20.20.140">
    <property type="entry name" value="Metal-dependent hydrolases"/>
    <property type="match status" value="1"/>
</dbReference>
<evidence type="ECO:0000259" key="1">
    <source>
        <dbReference type="Pfam" id="PF07969"/>
    </source>
</evidence>